<organism evidence="2 3">
    <name type="scientific">Terriglobus roseus</name>
    <dbReference type="NCBI Taxonomy" id="392734"/>
    <lineage>
        <taxon>Bacteria</taxon>
        <taxon>Pseudomonadati</taxon>
        <taxon>Acidobacteriota</taxon>
        <taxon>Terriglobia</taxon>
        <taxon>Terriglobales</taxon>
        <taxon>Acidobacteriaceae</taxon>
        <taxon>Terriglobus</taxon>
    </lineage>
</organism>
<evidence type="ECO:0000313" key="2">
    <source>
        <dbReference type="EMBL" id="SEC37942.1"/>
    </source>
</evidence>
<dbReference type="Proteomes" id="UP000182409">
    <property type="component" value="Unassembled WGS sequence"/>
</dbReference>
<name>A0A1H4S1G7_9BACT</name>
<accession>A0A1H4S1G7</accession>
<dbReference type="AlphaFoldDB" id="A0A1H4S1G7"/>
<protein>
    <submittedName>
        <fullName evidence="2">Uncharacterized protein</fullName>
    </submittedName>
</protein>
<reference evidence="2 3" key="1">
    <citation type="submission" date="2016-10" db="EMBL/GenBank/DDBJ databases">
        <authorList>
            <person name="de Groot N.N."/>
        </authorList>
    </citation>
    <scope>NUCLEOTIDE SEQUENCE [LARGE SCALE GENOMIC DNA]</scope>
    <source>
        <strain evidence="2 3">AB35.6</strain>
    </source>
</reference>
<feature type="region of interest" description="Disordered" evidence="1">
    <location>
        <begin position="77"/>
        <end position="120"/>
    </location>
</feature>
<proteinExistence type="predicted"/>
<sequence length="120" mass="12618">MRMIGLLRVGAMTCASRIPFMMCAGREQGPFTPASQNVSRGITNHIGPLSITAAMRFEGYLLLATLPLGLSGCKPDAAVEHGSTINSTTGTPSGQKNPGKTVVIPPKTDQSQPLNKVQKP</sequence>
<evidence type="ECO:0000313" key="3">
    <source>
        <dbReference type="Proteomes" id="UP000182409"/>
    </source>
</evidence>
<feature type="compositionally biased region" description="Polar residues" evidence="1">
    <location>
        <begin position="83"/>
        <end position="98"/>
    </location>
</feature>
<dbReference type="EMBL" id="FNSD01000001">
    <property type="protein sequence ID" value="SEC37942.1"/>
    <property type="molecule type" value="Genomic_DNA"/>
</dbReference>
<feature type="compositionally biased region" description="Polar residues" evidence="1">
    <location>
        <begin position="108"/>
        <end position="120"/>
    </location>
</feature>
<evidence type="ECO:0000256" key="1">
    <source>
        <dbReference type="SAM" id="MobiDB-lite"/>
    </source>
</evidence>
<gene>
    <name evidence="2" type="ORF">SAMN05443244_3315</name>
</gene>